<keyword evidence="3" id="KW-1185">Reference proteome</keyword>
<name>A0ABQ9Z1H5_9CRUS</name>
<evidence type="ECO:0000313" key="2">
    <source>
        <dbReference type="EMBL" id="KAK4006310.1"/>
    </source>
</evidence>
<feature type="region of interest" description="Disordered" evidence="1">
    <location>
        <begin position="31"/>
        <end position="61"/>
    </location>
</feature>
<sequence length="61" mass="6882">MDRRNGGKMQEIKAVLRKGFGLSYSARYVGASPTADSTQRDECHRNNQKTHGSRSPTRPFK</sequence>
<proteinExistence type="predicted"/>
<protein>
    <submittedName>
        <fullName evidence="2">Uncharacterized protein</fullName>
    </submittedName>
</protein>
<dbReference type="Proteomes" id="UP001234178">
    <property type="component" value="Unassembled WGS sequence"/>
</dbReference>
<organism evidence="2 3">
    <name type="scientific">Daphnia magna</name>
    <dbReference type="NCBI Taxonomy" id="35525"/>
    <lineage>
        <taxon>Eukaryota</taxon>
        <taxon>Metazoa</taxon>
        <taxon>Ecdysozoa</taxon>
        <taxon>Arthropoda</taxon>
        <taxon>Crustacea</taxon>
        <taxon>Branchiopoda</taxon>
        <taxon>Diplostraca</taxon>
        <taxon>Cladocera</taxon>
        <taxon>Anomopoda</taxon>
        <taxon>Daphniidae</taxon>
        <taxon>Daphnia</taxon>
    </lineage>
</organism>
<evidence type="ECO:0000313" key="3">
    <source>
        <dbReference type="Proteomes" id="UP001234178"/>
    </source>
</evidence>
<accession>A0ABQ9Z1H5</accession>
<gene>
    <name evidence="2" type="ORF">OUZ56_011464</name>
</gene>
<dbReference type="EMBL" id="JAOYFB010000002">
    <property type="protein sequence ID" value="KAK4006310.1"/>
    <property type="molecule type" value="Genomic_DNA"/>
</dbReference>
<reference evidence="2 3" key="1">
    <citation type="journal article" date="2023" name="Nucleic Acids Res.">
        <title>The hologenome of Daphnia magna reveals possible DNA methylation and microbiome-mediated evolution of the host genome.</title>
        <authorList>
            <person name="Chaturvedi A."/>
            <person name="Li X."/>
            <person name="Dhandapani V."/>
            <person name="Marshall H."/>
            <person name="Kissane S."/>
            <person name="Cuenca-Cambronero M."/>
            <person name="Asole G."/>
            <person name="Calvet F."/>
            <person name="Ruiz-Romero M."/>
            <person name="Marangio P."/>
            <person name="Guigo R."/>
            <person name="Rago D."/>
            <person name="Mirbahai L."/>
            <person name="Eastwood N."/>
            <person name="Colbourne J.K."/>
            <person name="Zhou J."/>
            <person name="Mallon E."/>
            <person name="Orsini L."/>
        </authorList>
    </citation>
    <scope>NUCLEOTIDE SEQUENCE [LARGE SCALE GENOMIC DNA]</scope>
    <source>
        <strain evidence="2">LRV0_1</strain>
    </source>
</reference>
<comment type="caution">
    <text evidence="2">The sequence shown here is derived from an EMBL/GenBank/DDBJ whole genome shotgun (WGS) entry which is preliminary data.</text>
</comment>
<evidence type="ECO:0000256" key="1">
    <source>
        <dbReference type="SAM" id="MobiDB-lite"/>
    </source>
</evidence>